<organism evidence="9 10">
    <name type="scientific">Bordetella ansorpii</name>
    <dbReference type="NCBI Taxonomy" id="288768"/>
    <lineage>
        <taxon>Bacteria</taxon>
        <taxon>Pseudomonadati</taxon>
        <taxon>Pseudomonadota</taxon>
        <taxon>Betaproteobacteria</taxon>
        <taxon>Burkholderiales</taxon>
        <taxon>Alcaligenaceae</taxon>
        <taxon>Bordetella</taxon>
    </lineage>
</organism>
<dbReference type="EMBL" id="FKBS01000025">
    <property type="protein sequence ID" value="SAI51824.1"/>
    <property type="molecule type" value="Genomic_DNA"/>
</dbReference>
<dbReference type="AlphaFoldDB" id="A0A157R1Y4"/>
<evidence type="ECO:0000256" key="3">
    <source>
        <dbReference type="ARBA" id="ARBA00022679"/>
    </source>
</evidence>
<comment type="similarity">
    <text evidence="2">Belongs to the bacterial sugar transferase family.</text>
</comment>
<evidence type="ECO:0000259" key="8">
    <source>
        <dbReference type="Pfam" id="PF02397"/>
    </source>
</evidence>
<evidence type="ECO:0000256" key="6">
    <source>
        <dbReference type="ARBA" id="ARBA00023136"/>
    </source>
</evidence>
<dbReference type="GO" id="GO:0016780">
    <property type="term" value="F:phosphotransferase activity, for other substituted phosphate groups"/>
    <property type="evidence" value="ECO:0007669"/>
    <property type="project" value="TreeGrafter"/>
</dbReference>
<accession>A0A157R1Y4</accession>
<dbReference type="OrthoDB" id="9808602at2"/>
<dbReference type="PANTHER" id="PTHR30576">
    <property type="entry name" value="COLANIC BIOSYNTHESIS UDP-GLUCOSE LIPID CARRIER TRANSFERASE"/>
    <property type="match status" value="1"/>
</dbReference>
<evidence type="ECO:0000256" key="1">
    <source>
        <dbReference type="ARBA" id="ARBA00004141"/>
    </source>
</evidence>
<dbReference type="GO" id="GO:0016020">
    <property type="term" value="C:membrane"/>
    <property type="evidence" value="ECO:0007669"/>
    <property type="project" value="UniProtKB-SubCell"/>
</dbReference>
<keyword evidence="4 7" id="KW-0812">Transmembrane</keyword>
<dbReference type="Proteomes" id="UP000077037">
    <property type="component" value="Unassembled WGS sequence"/>
</dbReference>
<feature type="domain" description="Bacterial sugar transferase" evidence="8">
    <location>
        <begin position="237"/>
        <end position="418"/>
    </location>
</feature>
<evidence type="ECO:0000256" key="5">
    <source>
        <dbReference type="ARBA" id="ARBA00022989"/>
    </source>
</evidence>
<evidence type="ECO:0000256" key="4">
    <source>
        <dbReference type="ARBA" id="ARBA00022692"/>
    </source>
</evidence>
<dbReference type="RefSeq" id="WP_066418972.1">
    <property type="nucleotide sequence ID" value="NZ_FKBS01000025.1"/>
</dbReference>
<dbReference type="PANTHER" id="PTHR30576:SF0">
    <property type="entry name" value="UNDECAPRENYL-PHOSPHATE N-ACETYLGALACTOSAMINYL 1-PHOSPHATE TRANSFERASE-RELATED"/>
    <property type="match status" value="1"/>
</dbReference>
<evidence type="ECO:0000256" key="2">
    <source>
        <dbReference type="ARBA" id="ARBA00006464"/>
    </source>
</evidence>
<dbReference type="NCBIfam" id="TIGR03025">
    <property type="entry name" value="EPS_sugtrans"/>
    <property type="match status" value="1"/>
</dbReference>
<reference evidence="9 10" key="1">
    <citation type="submission" date="2016-03" db="EMBL/GenBank/DDBJ databases">
        <authorList>
            <consortium name="Pathogen Informatics"/>
        </authorList>
    </citation>
    <scope>NUCLEOTIDE SEQUENCE [LARGE SCALE GENOMIC DNA]</scope>
    <source>
        <strain evidence="9 10">NCTC13364</strain>
    </source>
</reference>
<dbReference type="InterPro" id="IPR017475">
    <property type="entry name" value="EPS_sugar_tfrase"/>
</dbReference>
<proteinExistence type="inferred from homology"/>
<feature type="transmembrane region" description="Helical" evidence="7">
    <location>
        <begin position="111"/>
        <end position="130"/>
    </location>
</feature>
<feature type="transmembrane region" description="Helical" evidence="7">
    <location>
        <begin position="242"/>
        <end position="263"/>
    </location>
</feature>
<keyword evidence="6 7" id="KW-0472">Membrane</keyword>
<sequence>MTYLPNRRFGRIHELLLLSTPFSLGLGWLVTNAVPFILFWSGTALLSPNQGQKAALITTTIAYVLSHFSMKWLRIIYPGGRLSAFIAPQIIFIYGLAIVSVFLLRIEVSRFLLIASGVLALLWLHIEYVFTEKYTRLKLAVIPGGSYIDELIDLEWVDARRLESLDLQNRRYDGVVADFDNLTADIERFLTQCALNRIAVYNSRQIYESLTGRSRIDHMSENNIGSLLPSVPYEMAKWVMDMAIVIVLLPLALAISLVVAVLIRLESPGPVIYTQKRIGLGGKPFTIYKFRSMRFDRAAPAQFAGEDDPRITRVGRIIRKLRFDELPQFLNILKGDMSLIGPRPEQPAFVEEYNEKIPFYNYRHVVKPGITGWAQVRHGYTASADETRVKIEHDFYYIKNCSVALDAIIVILTIKIMMTGFGAR</sequence>
<feature type="transmembrane region" description="Helical" evidence="7">
    <location>
        <begin position="85"/>
        <end position="105"/>
    </location>
</feature>
<feature type="transmembrane region" description="Helical" evidence="7">
    <location>
        <begin position="54"/>
        <end position="73"/>
    </location>
</feature>
<feature type="transmembrane region" description="Helical" evidence="7">
    <location>
        <begin position="15"/>
        <end position="42"/>
    </location>
</feature>
<keyword evidence="5 7" id="KW-1133">Transmembrane helix</keyword>
<comment type="subcellular location">
    <subcellularLocation>
        <location evidence="1">Membrane</location>
        <topology evidence="1">Multi-pass membrane protein</topology>
    </subcellularLocation>
</comment>
<protein>
    <submittedName>
        <fullName evidence="9">Capsular polysaccharide biosynthesis glucosyltransferase</fullName>
    </submittedName>
</protein>
<dbReference type="Pfam" id="PF02397">
    <property type="entry name" value="Bac_transf"/>
    <property type="match status" value="1"/>
</dbReference>
<gene>
    <name evidence="9" type="primary">wcaJ_3</name>
    <name evidence="9" type="ORF">SAMEA1982600_04349</name>
</gene>
<evidence type="ECO:0000256" key="7">
    <source>
        <dbReference type="SAM" id="Phobius"/>
    </source>
</evidence>
<keyword evidence="3 9" id="KW-0808">Transferase</keyword>
<evidence type="ECO:0000313" key="9">
    <source>
        <dbReference type="EMBL" id="SAI51824.1"/>
    </source>
</evidence>
<dbReference type="InterPro" id="IPR003362">
    <property type="entry name" value="Bact_transf"/>
</dbReference>
<name>A0A157R1Y4_9BORD</name>
<evidence type="ECO:0000313" key="10">
    <source>
        <dbReference type="Proteomes" id="UP000077037"/>
    </source>
</evidence>